<organism evidence="2 3">
    <name type="scientific">Fannyhessea vaginae PB189-T1-4</name>
    <dbReference type="NCBI Taxonomy" id="866774"/>
    <lineage>
        <taxon>Bacteria</taxon>
        <taxon>Bacillati</taxon>
        <taxon>Actinomycetota</taxon>
        <taxon>Coriobacteriia</taxon>
        <taxon>Coriobacteriales</taxon>
        <taxon>Atopobiaceae</taxon>
        <taxon>Fannyhessea</taxon>
    </lineage>
</organism>
<name>A0ABP2IZM0_9ACTN</name>
<sequence length="38" mass="4279">MEPRLASSWNARVRTRTHLRTARTSQPAHVHPGACGRL</sequence>
<keyword evidence="3" id="KW-1185">Reference proteome</keyword>
<feature type="region of interest" description="Disordered" evidence="1">
    <location>
        <begin position="18"/>
        <end position="38"/>
    </location>
</feature>
<evidence type="ECO:0000313" key="2">
    <source>
        <dbReference type="EMBL" id="EFL44493.1"/>
    </source>
</evidence>
<evidence type="ECO:0000313" key="3">
    <source>
        <dbReference type="Proteomes" id="UP000004431"/>
    </source>
</evidence>
<comment type="caution">
    <text evidence="2">The sequence shown here is derived from an EMBL/GenBank/DDBJ whole genome shotgun (WGS) entry which is preliminary data.</text>
</comment>
<evidence type="ECO:0000256" key="1">
    <source>
        <dbReference type="SAM" id="MobiDB-lite"/>
    </source>
</evidence>
<reference evidence="2 3" key="1">
    <citation type="submission" date="2010-08" db="EMBL/GenBank/DDBJ databases">
        <authorList>
            <person name="Durkin A.S."/>
            <person name="Madupu R."/>
            <person name="Torralba M."/>
            <person name="Gillis M."/>
            <person name="Methe B."/>
            <person name="Sutton G."/>
            <person name="Nelson K.E."/>
        </authorList>
    </citation>
    <scope>NUCLEOTIDE SEQUENCE [LARGE SCALE GENOMIC DNA]</scope>
    <source>
        <strain evidence="2 3">PB189-T1-4</strain>
    </source>
</reference>
<dbReference type="Proteomes" id="UP000004431">
    <property type="component" value="Unassembled WGS sequence"/>
</dbReference>
<proteinExistence type="predicted"/>
<protein>
    <submittedName>
        <fullName evidence="2">Uncharacterized protein</fullName>
    </submittedName>
</protein>
<accession>A0ABP2IZM0</accession>
<dbReference type="EMBL" id="AEDQ01000014">
    <property type="protein sequence ID" value="EFL44493.1"/>
    <property type="molecule type" value="Genomic_DNA"/>
</dbReference>
<gene>
    <name evidence="2" type="ORF">HMPREF9248_1120</name>
</gene>